<keyword evidence="2" id="KW-0503">Monooxygenase</keyword>
<accession>A0ABV2YGD6</accession>
<keyword evidence="2" id="KW-0560">Oxidoreductase</keyword>
<name>A0ABV2YGD6_9ACTN</name>
<dbReference type="PANTHER" id="PTHR43422">
    <property type="entry name" value="THIAMINE THIAZOLE SYNTHASE"/>
    <property type="match status" value="1"/>
</dbReference>
<dbReference type="GO" id="GO:0004497">
    <property type="term" value="F:monooxygenase activity"/>
    <property type="evidence" value="ECO:0007669"/>
    <property type="project" value="UniProtKB-KW"/>
</dbReference>
<evidence type="ECO:0000259" key="1">
    <source>
        <dbReference type="Pfam" id="PF01494"/>
    </source>
</evidence>
<evidence type="ECO:0000313" key="3">
    <source>
        <dbReference type="Proteomes" id="UP001550850"/>
    </source>
</evidence>
<protein>
    <submittedName>
        <fullName evidence="2">FAD-dependent monooxygenase</fullName>
    </submittedName>
</protein>
<dbReference type="Pfam" id="PF01494">
    <property type="entry name" value="FAD_binding_3"/>
    <property type="match status" value="1"/>
</dbReference>
<dbReference type="InterPro" id="IPR036188">
    <property type="entry name" value="FAD/NAD-bd_sf"/>
</dbReference>
<dbReference type="EMBL" id="JBEZUR010000013">
    <property type="protein sequence ID" value="MEU3554786.1"/>
    <property type="molecule type" value="Genomic_DNA"/>
</dbReference>
<gene>
    <name evidence="2" type="ORF">AB0E65_11295</name>
</gene>
<feature type="domain" description="FAD-binding" evidence="1">
    <location>
        <begin position="6"/>
        <end position="340"/>
    </location>
</feature>
<dbReference type="Proteomes" id="UP001550850">
    <property type="component" value="Unassembled WGS sequence"/>
</dbReference>
<organism evidence="2 3">
    <name type="scientific">Streptomyces fragilis</name>
    <dbReference type="NCBI Taxonomy" id="67301"/>
    <lineage>
        <taxon>Bacteria</taxon>
        <taxon>Bacillati</taxon>
        <taxon>Actinomycetota</taxon>
        <taxon>Actinomycetes</taxon>
        <taxon>Kitasatosporales</taxon>
        <taxon>Streptomycetaceae</taxon>
        <taxon>Streptomyces</taxon>
    </lineage>
</organism>
<sequence>MSRRTAVVVGGSITGMLAAAVLAEYADVTVVERDRLPEGPEPRRGLPQARHAHVLWSGGVKAMESLLPGLTEELTARGAWRARIMADLVSKAPSGQWFRRFTHSRHTNVVCGRDLLDAVVRARVLRDDRVTLRAGAEAVGLAGAPDRVVGVDVVTGEGGARERLTADLVVDASGRAGRAPVWLAELGLPPVPERTVDSGMGYASRLYRAPAGAERFPVVNVQADPHAKVGRGGILNPIEGGRWLVTVAGSRDGRPTGDPDAFVSFARSLPHPVIGELIADAEPLGPVVTTRSTANRRRYYERARRLPAGFVVLGDAIAGYNPVYGHGLSAAAQSVVALREVLRRHDLADPLTARRVQRAAARPVENAWNLAVGQDVFYPGAADRPPSRAERLLAGYVDRAVDAGARNPRALRILLDVMSMERPATRLMRPDMLALLLLGRRKPLLDGPPLSAAELRAAGLPVGAAERTPSA</sequence>
<dbReference type="PANTHER" id="PTHR43422:SF3">
    <property type="entry name" value="THIAMINE THIAZOLE SYNTHASE"/>
    <property type="match status" value="1"/>
</dbReference>
<dbReference type="RefSeq" id="WP_108952413.1">
    <property type="nucleotide sequence ID" value="NZ_BEVZ01000002.1"/>
</dbReference>
<keyword evidence="3" id="KW-1185">Reference proteome</keyword>
<proteinExistence type="predicted"/>
<reference evidence="2 3" key="1">
    <citation type="submission" date="2024-06" db="EMBL/GenBank/DDBJ databases">
        <title>The Natural Products Discovery Center: Release of the First 8490 Sequenced Strains for Exploring Actinobacteria Biosynthetic Diversity.</title>
        <authorList>
            <person name="Kalkreuter E."/>
            <person name="Kautsar S.A."/>
            <person name="Yang D."/>
            <person name="Bader C.D."/>
            <person name="Teijaro C.N."/>
            <person name="Fluegel L."/>
            <person name="Davis C.M."/>
            <person name="Simpson J.R."/>
            <person name="Lauterbach L."/>
            <person name="Steele A.D."/>
            <person name="Gui C."/>
            <person name="Meng S."/>
            <person name="Li G."/>
            <person name="Viehrig K."/>
            <person name="Ye F."/>
            <person name="Su P."/>
            <person name="Kiefer A.F."/>
            <person name="Nichols A."/>
            <person name="Cepeda A.J."/>
            <person name="Yan W."/>
            <person name="Fan B."/>
            <person name="Jiang Y."/>
            <person name="Adhikari A."/>
            <person name="Zheng C.-J."/>
            <person name="Schuster L."/>
            <person name="Cowan T.M."/>
            <person name="Smanski M.J."/>
            <person name="Chevrette M.G."/>
            <person name="De Carvalho L.P.S."/>
            <person name="Shen B."/>
        </authorList>
    </citation>
    <scope>NUCLEOTIDE SEQUENCE [LARGE SCALE GENOMIC DNA]</scope>
    <source>
        <strain evidence="2 3">NPDC038104</strain>
    </source>
</reference>
<comment type="caution">
    <text evidence="2">The sequence shown here is derived from an EMBL/GenBank/DDBJ whole genome shotgun (WGS) entry which is preliminary data.</text>
</comment>
<dbReference type="SUPFAM" id="SSF51905">
    <property type="entry name" value="FAD/NAD(P)-binding domain"/>
    <property type="match status" value="1"/>
</dbReference>
<evidence type="ECO:0000313" key="2">
    <source>
        <dbReference type="EMBL" id="MEU3554786.1"/>
    </source>
</evidence>
<dbReference type="Gene3D" id="3.50.50.60">
    <property type="entry name" value="FAD/NAD(P)-binding domain"/>
    <property type="match status" value="1"/>
</dbReference>
<dbReference type="InterPro" id="IPR002938">
    <property type="entry name" value="FAD-bd"/>
</dbReference>